<dbReference type="Gene3D" id="2.60.120.700">
    <property type="entry name" value="Peptidase G1"/>
    <property type="match status" value="1"/>
</dbReference>
<dbReference type="InterPro" id="IPR013320">
    <property type="entry name" value="ConA-like_dom_sf"/>
</dbReference>
<dbReference type="GO" id="GO:0070007">
    <property type="term" value="F:glutamic-type endopeptidase activity"/>
    <property type="evidence" value="ECO:0007669"/>
    <property type="project" value="InterPro"/>
</dbReference>
<accession>A0A2U9ICI1</accession>
<organism evidence="1 2">
    <name type="scientific">Acidianus brierleyi</name>
    <dbReference type="NCBI Taxonomy" id="41673"/>
    <lineage>
        <taxon>Archaea</taxon>
        <taxon>Thermoproteota</taxon>
        <taxon>Thermoprotei</taxon>
        <taxon>Sulfolobales</taxon>
        <taxon>Sulfolobaceae</taxon>
        <taxon>Acidianus</taxon>
    </lineage>
</organism>
<dbReference type="InterPro" id="IPR038656">
    <property type="entry name" value="Peptidase_G1_sf"/>
</dbReference>
<dbReference type="Pfam" id="PF01828">
    <property type="entry name" value="Peptidase_A4"/>
    <property type="match status" value="1"/>
</dbReference>
<dbReference type="PANTHER" id="PTHR37536">
    <property type="entry name" value="PUTATIVE (AFU_ORTHOLOGUE AFUA_3G02970)-RELATED"/>
    <property type="match status" value="1"/>
</dbReference>
<dbReference type="InterPro" id="IPR000250">
    <property type="entry name" value="Peptidase_G1"/>
</dbReference>
<protein>
    <recommendedName>
        <fullName evidence="3">Peptidase A4</fullName>
    </recommendedName>
</protein>
<evidence type="ECO:0000313" key="2">
    <source>
        <dbReference type="Proteomes" id="UP000248044"/>
    </source>
</evidence>
<name>A0A2U9ICI1_9CREN</name>
<evidence type="ECO:0008006" key="3">
    <source>
        <dbReference type="Google" id="ProtNLM"/>
    </source>
</evidence>
<gene>
    <name evidence="1" type="ORF">DFR85_03000</name>
</gene>
<dbReference type="RefSeq" id="WP_110269619.1">
    <property type="nucleotide sequence ID" value="NZ_CP029289.2"/>
</dbReference>
<proteinExistence type="predicted"/>
<evidence type="ECO:0000313" key="1">
    <source>
        <dbReference type="EMBL" id="AWR93735.1"/>
    </source>
</evidence>
<dbReference type="GO" id="GO:0006508">
    <property type="term" value="P:proteolysis"/>
    <property type="evidence" value="ECO:0007669"/>
    <property type="project" value="InterPro"/>
</dbReference>
<keyword evidence="2" id="KW-1185">Reference proteome</keyword>
<dbReference type="AlphaFoldDB" id="A0A2U9ICI1"/>
<dbReference type="KEGG" id="abri:DFR85_03000"/>
<dbReference type="OrthoDB" id="24810at2157"/>
<dbReference type="SUPFAM" id="SSF49899">
    <property type="entry name" value="Concanavalin A-like lectins/glucanases"/>
    <property type="match status" value="1"/>
</dbReference>
<dbReference type="CDD" id="cd13426">
    <property type="entry name" value="Peptidase_G1"/>
    <property type="match status" value="1"/>
</dbReference>
<dbReference type="Proteomes" id="UP000248044">
    <property type="component" value="Chromosome"/>
</dbReference>
<sequence length="238" mass="26456">MSKYTFYFGEESLNWAGYVVSSNFSNPEPEVTDIDGSWIVQSVKPTMFPTYSAQWIGIGGFFSGDKSLIQTGTLSYSEFGQTYYCAWYEILPAAATPIQNFTVKPGDTIYSSIILLKVINSTTQEWKITLDDVTEHEYFSITLNYSSSLLSGEWIEERPEVFGHLSTLADFGIAYYGEGYTNIALTNYVTIDGTIGPIGAFPYESITMTNDIGEPIAVPGNLLYNGTSFNITYEGLIR</sequence>
<reference evidence="1 2" key="1">
    <citation type="submission" date="2018-05" db="EMBL/GenBank/DDBJ databases">
        <title>Complete Genome Sequences of Extremely Thermoacidophilic, Metal-Mobilizing Type-Strain Members of the Archaeal Family Sulfolobaceae: Acidianus brierleyi DSM-1651T, Acidianus sulfidivorans DSM-18786T, Metallosphaera hakonensis DSM-7519T, and Metallosphaera prunae DSM-10039T.</title>
        <authorList>
            <person name="Counts J.A."/>
            <person name="Kelly R.M."/>
        </authorList>
    </citation>
    <scope>NUCLEOTIDE SEQUENCE [LARGE SCALE GENOMIC DNA]</scope>
    <source>
        <strain evidence="1 2">DSM 1651</strain>
    </source>
</reference>
<dbReference type="PANTHER" id="PTHR37536:SF1">
    <property type="entry name" value="ASPERGILLOPEPSIN, PUTAITVE (AFU_ORTHOLOGUE AFUA_7G01200)"/>
    <property type="match status" value="1"/>
</dbReference>
<dbReference type="EMBL" id="CP029289">
    <property type="protein sequence ID" value="AWR93735.1"/>
    <property type="molecule type" value="Genomic_DNA"/>
</dbReference>
<dbReference type="GeneID" id="36831090"/>